<dbReference type="Gene3D" id="3.30.1330.20">
    <property type="entry name" value="Tubulin/FtsZ, C-terminal domain"/>
    <property type="match status" value="1"/>
</dbReference>
<dbReference type="GO" id="GO:0005525">
    <property type="term" value="F:GTP binding"/>
    <property type="evidence" value="ECO:0007669"/>
    <property type="project" value="UniProtKB-KW"/>
</dbReference>
<proteinExistence type="predicted"/>
<dbReference type="EMBL" id="QSUL01000012">
    <property type="protein sequence ID" value="RGN32997.1"/>
    <property type="molecule type" value="Genomic_DNA"/>
</dbReference>
<dbReference type="GO" id="GO:0005737">
    <property type="term" value="C:cytoplasm"/>
    <property type="evidence" value="ECO:0007669"/>
    <property type="project" value="TreeGrafter"/>
</dbReference>
<dbReference type="Pfam" id="PF12327">
    <property type="entry name" value="FtsZ_C"/>
    <property type="match status" value="1"/>
</dbReference>
<dbReference type="RefSeq" id="WP_117725009.1">
    <property type="nucleotide sequence ID" value="NZ_QSUL01000012.1"/>
</dbReference>
<dbReference type="SMART" id="SM00865">
    <property type="entry name" value="Tubulin_C"/>
    <property type="match status" value="1"/>
</dbReference>
<name>A0A3E5B604_9BACE</name>
<dbReference type="GO" id="GO:0003924">
    <property type="term" value="F:GTPase activity"/>
    <property type="evidence" value="ECO:0007669"/>
    <property type="project" value="InterPro"/>
</dbReference>
<protein>
    <recommendedName>
        <fullName evidence="3">Tubulin/FtsZ 2-layer sandwich domain-containing protein</fullName>
    </recommendedName>
</protein>
<dbReference type="PANTHER" id="PTHR30314">
    <property type="entry name" value="CELL DIVISION PROTEIN FTSZ-RELATED"/>
    <property type="match status" value="1"/>
</dbReference>
<dbReference type="InterPro" id="IPR018316">
    <property type="entry name" value="Tubulin/FtsZ_2-layer-sand-dom"/>
</dbReference>
<sequence length="155" mass="17302">MDIYADGATTVEQAFSEADDILTVATKSSAEIIMIERIVNRDFCDVQTGMKDGGGAIMSVRRANGEHRIEKAIWDALNSPLLNNVDIEKANKLLYIIYSCEKNPVVISELPEVDEFMDDLSLDIEVLWGLYPDNTLEDDVKVVIIATGFDDERLD</sequence>
<dbReference type="PRINTS" id="PR00423">
    <property type="entry name" value="CELLDVISFTSZ"/>
</dbReference>
<dbReference type="PANTHER" id="PTHR30314:SF3">
    <property type="entry name" value="MITOCHONDRIAL DIVISION PROTEIN FSZA"/>
    <property type="match status" value="1"/>
</dbReference>
<gene>
    <name evidence="4" type="ORF">DXB65_17400</name>
</gene>
<reference evidence="4 5" key="1">
    <citation type="submission" date="2018-08" db="EMBL/GenBank/DDBJ databases">
        <title>A genome reference for cultivated species of the human gut microbiota.</title>
        <authorList>
            <person name="Zou Y."/>
            <person name="Xue W."/>
            <person name="Luo G."/>
        </authorList>
    </citation>
    <scope>NUCLEOTIDE SEQUENCE [LARGE SCALE GENOMIC DNA]</scope>
    <source>
        <strain evidence="4 5">OM05-15BH</strain>
    </source>
</reference>
<dbReference type="InterPro" id="IPR045061">
    <property type="entry name" value="FtsZ/CetZ"/>
</dbReference>
<organism evidence="4 5">
    <name type="scientific">Bacteroides oleiciplenus</name>
    <dbReference type="NCBI Taxonomy" id="626931"/>
    <lineage>
        <taxon>Bacteria</taxon>
        <taxon>Pseudomonadati</taxon>
        <taxon>Bacteroidota</taxon>
        <taxon>Bacteroidia</taxon>
        <taxon>Bacteroidales</taxon>
        <taxon>Bacteroidaceae</taxon>
        <taxon>Bacteroides</taxon>
    </lineage>
</organism>
<evidence type="ECO:0000259" key="3">
    <source>
        <dbReference type="SMART" id="SM00865"/>
    </source>
</evidence>
<evidence type="ECO:0000313" key="4">
    <source>
        <dbReference type="EMBL" id="RGN32997.1"/>
    </source>
</evidence>
<keyword evidence="1" id="KW-0547">Nucleotide-binding</keyword>
<evidence type="ECO:0000313" key="5">
    <source>
        <dbReference type="Proteomes" id="UP000260983"/>
    </source>
</evidence>
<dbReference type="InterPro" id="IPR003008">
    <property type="entry name" value="Tubulin_FtsZ_GTPase"/>
</dbReference>
<keyword evidence="2" id="KW-0342">GTP-binding</keyword>
<comment type="caution">
    <text evidence="4">The sequence shown here is derived from an EMBL/GenBank/DDBJ whole genome shotgun (WGS) entry which is preliminary data.</text>
</comment>
<dbReference type="SUPFAM" id="SSF55307">
    <property type="entry name" value="Tubulin C-terminal domain-like"/>
    <property type="match status" value="1"/>
</dbReference>
<dbReference type="AlphaFoldDB" id="A0A3E5B604"/>
<dbReference type="Proteomes" id="UP000260983">
    <property type="component" value="Unassembled WGS sequence"/>
</dbReference>
<dbReference type="InterPro" id="IPR037103">
    <property type="entry name" value="Tubulin/FtsZ-like_C"/>
</dbReference>
<evidence type="ECO:0000256" key="2">
    <source>
        <dbReference type="ARBA" id="ARBA00023134"/>
    </source>
</evidence>
<accession>A0A3E5B604</accession>
<feature type="domain" description="Tubulin/FtsZ 2-layer sandwich" evidence="3">
    <location>
        <begin position="39"/>
        <end position="155"/>
    </location>
</feature>
<dbReference type="GO" id="GO:0051301">
    <property type="term" value="P:cell division"/>
    <property type="evidence" value="ECO:0007669"/>
    <property type="project" value="TreeGrafter"/>
</dbReference>
<evidence type="ECO:0000256" key="1">
    <source>
        <dbReference type="ARBA" id="ARBA00022741"/>
    </source>
</evidence>
<dbReference type="GO" id="GO:0032153">
    <property type="term" value="C:cell division site"/>
    <property type="evidence" value="ECO:0007669"/>
    <property type="project" value="TreeGrafter"/>
</dbReference>
<dbReference type="InterPro" id="IPR024757">
    <property type="entry name" value="FtsZ_C"/>
</dbReference>
<dbReference type="InterPro" id="IPR008280">
    <property type="entry name" value="Tub_FtsZ_C"/>
</dbReference>